<protein>
    <submittedName>
        <fullName evidence="7">Peptidase</fullName>
    </submittedName>
</protein>
<dbReference type="EMBL" id="BSFQ01000017">
    <property type="protein sequence ID" value="GLL12916.1"/>
    <property type="molecule type" value="Genomic_DNA"/>
</dbReference>
<accession>A0A9W6L3C1</accession>
<comment type="cofactor">
    <cofactor evidence="1">
        <name>Zn(2+)</name>
        <dbReference type="ChEBI" id="CHEBI:29105"/>
    </cofactor>
</comment>
<evidence type="ECO:0000256" key="5">
    <source>
        <dbReference type="ARBA" id="ARBA00022833"/>
    </source>
</evidence>
<evidence type="ECO:0000256" key="3">
    <source>
        <dbReference type="ARBA" id="ARBA00022723"/>
    </source>
</evidence>
<evidence type="ECO:0000256" key="1">
    <source>
        <dbReference type="ARBA" id="ARBA00001947"/>
    </source>
</evidence>
<dbReference type="InterPro" id="IPR024079">
    <property type="entry name" value="MetalloPept_cat_dom_sf"/>
</dbReference>
<dbReference type="Pfam" id="PF01457">
    <property type="entry name" value="Peptidase_M8"/>
    <property type="match status" value="1"/>
</dbReference>
<dbReference type="SUPFAM" id="SSF55486">
    <property type="entry name" value="Metalloproteases ('zincins'), catalytic domain"/>
    <property type="match status" value="1"/>
</dbReference>
<keyword evidence="4" id="KW-0378">Hydrolase</keyword>
<dbReference type="GO" id="GO:0007155">
    <property type="term" value="P:cell adhesion"/>
    <property type="evidence" value="ECO:0007669"/>
    <property type="project" value="InterPro"/>
</dbReference>
<dbReference type="GO" id="GO:0046872">
    <property type="term" value="F:metal ion binding"/>
    <property type="evidence" value="ECO:0007669"/>
    <property type="project" value="UniProtKB-KW"/>
</dbReference>
<reference evidence="7" key="2">
    <citation type="submission" date="2023-01" db="EMBL/GenBank/DDBJ databases">
        <authorList>
            <person name="Sun Q."/>
            <person name="Evtushenko L."/>
        </authorList>
    </citation>
    <scope>NUCLEOTIDE SEQUENCE</scope>
    <source>
        <strain evidence="7">VKM Ac-1069</strain>
    </source>
</reference>
<evidence type="ECO:0000313" key="8">
    <source>
        <dbReference type="Proteomes" id="UP001143463"/>
    </source>
</evidence>
<dbReference type="AlphaFoldDB" id="A0A9W6L3C1"/>
<dbReference type="GO" id="GO:0004222">
    <property type="term" value="F:metalloendopeptidase activity"/>
    <property type="evidence" value="ECO:0007669"/>
    <property type="project" value="InterPro"/>
</dbReference>
<dbReference type="InterPro" id="IPR001577">
    <property type="entry name" value="Peptidase_M8"/>
</dbReference>
<keyword evidence="6" id="KW-0482">Metalloprotease</keyword>
<keyword evidence="3" id="KW-0479">Metal-binding</keyword>
<dbReference type="GO" id="GO:0006508">
    <property type="term" value="P:proteolysis"/>
    <property type="evidence" value="ECO:0007669"/>
    <property type="project" value="UniProtKB-KW"/>
</dbReference>
<keyword evidence="8" id="KW-1185">Reference proteome</keyword>
<sequence length="280" mass="28569">MESYRAVADAARAVEAAAGTLGVAAAASPFTIDVRFTGGLDARQQEAFAAAADRWTRMIVGDLPAVVVDGETIDDVLILASGADIDGSGQILGQAGPTQLRPVSAGLLPAVGQMQFDTADLARMESEGTLDDVITHEMGHVLGIGNLWSRLGLLSGAGAGTADPVFTGTGAVAEWTALGGSGGVPVENTGGPGTRDGHWRESVFGDELMSGFITEAGNPISRVTVASLGDLGYVVDLEASERYRLPAGAEGSAAIVGRPGRRCRVGRPTAHVLPEAALHV</sequence>
<dbReference type="Gene3D" id="3.40.390.10">
    <property type="entry name" value="Collagenase (Catalytic Domain)"/>
    <property type="match status" value="1"/>
</dbReference>
<keyword evidence="5" id="KW-0862">Zinc</keyword>
<proteinExistence type="predicted"/>
<reference evidence="7" key="1">
    <citation type="journal article" date="2014" name="Int. J. Syst. Evol. Microbiol.">
        <title>Complete genome sequence of Corynebacterium casei LMG S-19264T (=DSM 44701T), isolated from a smear-ripened cheese.</title>
        <authorList>
            <consortium name="US DOE Joint Genome Institute (JGI-PGF)"/>
            <person name="Walter F."/>
            <person name="Albersmeier A."/>
            <person name="Kalinowski J."/>
            <person name="Ruckert C."/>
        </authorList>
    </citation>
    <scope>NUCLEOTIDE SEQUENCE</scope>
    <source>
        <strain evidence="7">VKM Ac-1069</strain>
    </source>
</reference>
<evidence type="ECO:0000256" key="2">
    <source>
        <dbReference type="ARBA" id="ARBA00022670"/>
    </source>
</evidence>
<dbReference type="Gene3D" id="3.90.132.10">
    <property type="entry name" value="Leishmanolysin , domain 2"/>
    <property type="match status" value="1"/>
</dbReference>
<name>A0A9W6L3C1_9PSEU</name>
<evidence type="ECO:0000256" key="4">
    <source>
        <dbReference type="ARBA" id="ARBA00022801"/>
    </source>
</evidence>
<dbReference type="Proteomes" id="UP001143463">
    <property type="component" value="Unassembled WGS sequence"/>
</dbReference>
<keyword evidence="2" id="KW-0645">Protease</keyword>
<evidence type="ECO:0000313" key="7">
    <source>
        <dbReference type="EMBL" id="GLL12916.1"/>
    </source>
</evidence>
<organism evidence="7 8">
    <name type="scientific">Pseudonocardia halophobica</name>
    <dbReference type="NCBI Taxonomy" id="29401"/>
    <lineage>
        <taxon>Bacteria</taxon>
        <taxon>Bacillati</taxon>
        <taxon>Actinomycetota</taxon>
        <taxon>Actinomycetes</taxon>
        <taxon>Pseudonocardiales</taxon>
        <taxon>Pseudonocardiaceae</taxon>
        <taxon>Pseudonocardia</taxon>
    </lineage>
</organism>
<dbReference type="RefSeq" id="WP_051737038.1">
    <property type="nucleotide sequence ID" value="NZ_BAAAUZ010000009.1"/>
</dbReference>
<gene>
    <name evidence="7" type="ORF">GCM10017577_40580</name>
</gene>
<dbReference type="GO" id="GO:0016020">
    <property type="term" value="C:membrane"/>
    <property type="evidence" value="ECO:0007669"/>
    <property type="project" value="InterPro"/>
</dbReference>
<comment type="caution">
    <text evidence="7">The sequence shown here is derived from an EMBL/GenBank/DDBJ whole genome shotgun (WGS) entry which is preliminary data.</text>
</comment>
<evidence type="ECO:0000256" key="6">
    <source>
        <dbReference type="ARBA" id="ARBA00023049"/>
    </source>
</evidence>